<dbReference type="HOGENOM" id="CLU_020188_0_0_1"/>
<dbReference type="AlphaFoldDB" id="A0A0E0AAC4"/>
<dbReference type="Pfam" id="PF03140">
    <property type="entry name" value="DUF247"/>
    <property type="match status" value="1"/>
</dbReference>
<reference evidence="3" key="2">
    <citation type="submission" date="2018-05" db="EMBL/GenBank/DDBJ databases">
        <title>OgluRS3 (Oryza glumaepatula Reference Sequence Version 3).</title>
        <authorList>
            <person name="Zhang J."/>
            <person name="Kudrna D."/>
            <person name="Lee S."/>
            <person name="Talag J."/>
            <person name="Welchert J."/>
            <person name="Wing R.A."/>
        </authorList>
    </citation>
    <scope>NUCLEOTIDE SEQUENCE [LARGE SCALE GENOMIC DNA]</scope>
</reference>
<feature type="transmembrane region" description="Helical" evidence="2">
    <location>
        <begin position="552"/>
        <end position="579"/>
    </location>
</feature>
<evidence type="ECO:0000256" key="1">
    <source>
        <dbReference type="SAM" id="MobiDB-lite"/>
    </source>
</evidence>
<organism evidence="3">
    <name type="scientific">Oryza glumipatula</name>
    <dbReference type="NCBI Taxonomy" id="40148"/>
    <lineage>
        <taxon>Eukaryota</taxon>
        <taxon>Viridiplantae</taxon>
        <taxon>Streptophyta</taxon>
        <taxon>Embryophyta</taxon>
        <taxon>Tracheophyta</taxon>
        <taxon>Spermatophyta</taxon>
        <taxon>Magnoliopsida</taxon>
        <taxon>Liliopsida</taxon>
        <taxon>Poales</taxon>
        <taxon>Poaceae</taxon>
        <taxon>BOP clade</taxon>
        <taxon>Oryzoideae</taxon>
        <taxon>Oryzeae</taxon>
        <taxon>Oryzinae</taxon>
        <taxon>Oryza</taxon>
    </lineage>
</organism>
<reference evidence="3" key="1">
    <citation type="submission" date="2015-04" db="UniProtKB">
        <authorList>
            <consortium name="EnsemblPlants"/>
        </authorList>
    </citation>
    <scope>IDENTIFICATION</scope>
</reference>
<proteinExistence type="predicted"/>
<dbReference type="EnsemblPlants" id="OGLUM06G17920.1">
    <property type="protein sequence ID" value="OGLUM06G17920.1"/>
    <property type="gene ID" value="OGLUM06G17920"/>
</dbReference>
<keyword evidence="4" id="KW-1185">Reference proteome</keyword>
<feature type="compositionally biased region" description="Basic residues" evidence="1">
    <location>
        <begin position="88"/>
        <end position="98"/>
    </location>
</feature>
<keyword evidence="2" id="KW-0472">Membrane</keyword>
<feature type="region of interest" description="Disordered" evidence="1">
    <location>
        <begin position="272"/>
        <end position="293"/>
    </location>
</feature>
<name>A0A0E0AAC4_9ORYZ</name>
<evidence type="ECO:0000313" key="4">
    <source>
        <dbReference type="Proteomes" id="UP000026961"/>
    </source>
</evidence>
<keyword evidence="2" id="KW-1133">Transmembrane helix</keyword>
<sequence>MTERAKQTREPSALISYGSMKIIFRLNPPLQTLLLTFSIRTPPVASRLVGIFPALRLFHIGLHPGNRRRAEESDEEWRDTASNERRAARTRHGARGQAKRGSNIVSEGFVKSMEQDLKRLVVEKYGGPNQPEQRLPTIYRVPGEMKRRYEEGNGYSYLPVAVQIGLLRYPRQQSRDEDYRVLELYKWRCVRSLIGRHHLLQEPTRTPELLRRCLSAINGFLPRILASYNFDAEALDVGQRHVVLGTMLLDGCFILRRLLKFARIASEEQSGAKASSSSSRSGTGSASSGGQDDDEDRAVLFGRCWVWSFVTCDLLLLENQIPFCVVQKLFHQLRTRTDADDTSDVLVAGALRLFSSLRPRKLYSSPISCRDVHVPYAAAAPDDDPSEHLVPPSELPQWIPCARELEEAGVTFRPRKDATSFLDVRFAGHCGVLEIPELQLYDYSEPLFRNLIAFEQTYPYKRGHVTAYAVFMDCLVTSPEDMRLLHLSGVLVNHMNRDRDPTGFFSWLCSEAHLAADRNYLAGVIGEVNRYRRSRWPRWRAALVRNYFSNPWVATSLAAAVILLALTMMQSFFAAYAYFKPPKQ</sequence>
<dbReference type="eggNOG" id="ENOG502SHQ2">
    <property type="taxonomic scope" value="Eukaryota"/>
</dbReference>
<feature type="compositionally biased region" description="Low complexity" evidence="1">
    <location>
        <begin position="272"/>
        <end position="290"/>
    </location>
</feature>
<keyword evidence="2" id="KW-0812">Transmembrane</keyword>
<dbReference type="Proteomes" id="UP000026961">
    <property type="component" value="Chromosome 6"/>
</dbReference>
<dbReference type="PANTHER" id="PTHR31170:SF25">
    <property type="entry name" value="BNAA09G04570D PROTEIN"/>
    <property type="match status" value="1"/>
</dbReference>
<accession>A0A0E0AAC4</accession>
<feature type="compositionally biased region" description="Basic and acidic residues" evidence="1">
    <location>
        <begin position="78"/>
        <end position="87"/>
    </location>
</feature>
<dbReference type="PANTHER" id="PTHR31170">
    <property type="entry name" value="BNAC04G53230D PROTEIN"/>
    <property type="match status" value="1"/>
</dbReference>
<feature type="region of interest" description="Disordered" evidence="1">
    <location>
        <begin position="68"/>
        <end position="101"/>
    </location>
</feature>
<protein>
    <submittedName>
        <fullName evidence="3">Uncharacterized protein</fullName>
    </submittedName>
</protein>
<evidence type="ECO:0000256" key="2">
    <source>
        <dbReference type="SAM" id="Phobius"/>
    </source>
</evidence>
<evidence type="ECO:0000313" key="3">
    <source>
        <dbReference type="EnsemblPlants" id="OGLUM06G17920.1"/>
    </source>
</evidence>
<dbReference type="STRING" id="40148.A0A0E0AAC4"/>
<dbReference type="Gramene" id="OGLUM06G17920.1">
    <property type="protein sequence ID" value="OGLUM06G17920.1"/>
    <property type="gene ID" value="OGLUM06G17920"/>
</dbReference>
<dbReference type="InterPro" id="IPR004158">
    <property type="entry name" value="DUF247_pln"/>
</dbReference>